<keyword evidence="7" id="KW-1185">Reference proteome</keyword>
<dbReference type="PANTHER" id="PTHR30055:SF234">
    <property type="entry name" value="HTH-TYPE TRANSCRIPTIONAL REGULATOR BETI"/>
    <property type="match status" value="1"/>
</dbReference>
<dbReference type="InterPro" id="IPR047923">
    <property type="entry name" value="ArpA-like"/>
</dbReference>
<dbReference type="Gene3D" id="1.10.357.10">
    <property type="entry name" value="Tetracycline Repressor, domain 2"/>
    <property type="match status" value="1"/>
</dbReference>
<dbReference type="PROSITE" id="PS50977">
    <property type="entry name" value="HTH_TETR_2"/>
    <property type="match status" value="1"/>
</dbReference>
<dbReference type="InterPro" id="IPR009057">
    <property type="entry name" value="Homeodomain-like_sf"/>
</dbReference>
<evidence type="ECO:0000256" key="2">
    <source>
        <dbReference type="ARBA" id="ARBA00023125"/>
    </source>
</evidence>
<dbReference type="InterPro" id="IPR050109">
    <property type="entry name" value="HTH-type_TetR-like_transc_reg"/>
</dbReference>
<proteinExistence type="predicted"/>
<dbReference type="RefSeq" id="WP_184974843.1">
    <property type="nucleotide sequence ID" value="NZ_BAAAWF010000079.1"/>
</dbReference>
<sequence length="226" mass="24487">MAKQERAIRTREKILVAAAEVFAEVGYDAATIAEVLKRSEVTKGALYFHFSSKDDLAQAVLAEQLSSLPQVPPQELVLQEGLDESLMLAYLLGKGDPMVRGGIRLTVDQGTSQDVLDRAASMQNWIDHNAEILERAKQGGELLPHVDVAAAAKIFVAAFTGVQILSKIMTGHTDMTERMTDVQKHLMATLAAPGVLVRLDFGPDRGARVYEAAMKQHHTAAEPASA</sequence>
<evidence type="ECO:0000313" key="7">
    <source>
        <dbReference type="Proteomes" id="UP000585836"/>
    </source>
</evidence>
<dbReference type="PRINTS" id="PR00455">
    <property type="entry name" value="HTHTETR"/>
</dbReference>
<dbReference type="AlphaFoldDB" id="A0A7W9Q3H6"/>
<accession>A0A7W9Q3H6</accession>
<dbReference type="NCBIfam" id="NF041196">
    <property type="entry name" value="ScbR_bind_reg"/>
    <property type="match status" value="1"/>
</dbReference>
<gene>
    <name evidence="6" type="ORF">FHS34_007968</name>
</gene>
<protein>
    <submittedName>
        <fullName evidence="6">AcrR family transcriptional regulator</fullName>
    </submittedName>
</protein>
<evidence type="ECO:0000256" key="1">
    <source>
        <dbReference type="ARBA" id="ARBA00023015"/>
    </source>
</evidence>
<dbReference type="Pfam" id="PF00440">
    <property type="entry name" value="TetR_N"/>
    <property type="match status" value="1"/>
</dbReference>
<feature type="DNA-binding region" description="H-T-H motif" evidence="4">
    <location>
        <begin position="31"/>
        <end position="50"/>
    </location>
</feature>
<evidence type="ECO:0000256" key="4">
    <source>
        <dbReference type="PROSITE-ProRule" id="PRU00335"/>
    </source>
</evidence>
<dbReference type="PROSITE" id="PS01081">
    <property type="entry name" value="HTH_TETR_1"/>
    <property type="match status" value="1"/>
</dbReference>
<evidence type="ECO:0000313" key="6">
    <source>
        <dbReference type="EMBL" id="MBB5932458.1"/>
    </source>
</evidence>
<feature type="domain" description="HTH tetR-type" evidence="5">
    <location>
        <begin position="8"/>
        <end position="68"/>
    </location>
</feature>
<organism evidence="6 7">
    <name type="scientific">Streptomyces echinatus</name>
    <dbReference type="NCBI Taxonomy" id="67293"/>
    <lineage>
        <taxon>Bacteria</taxon>
        <taxon>Bacillati</taxon>
        <taxon>Actinomycetota</taxon>
        <taxon>Actinomycetes</taxon>
        <taxon>Kitasatosporales</taxon>
        <taxon>Streptomycetaceae</taxon>
        <taxon>Streptomyces</taxon>
    </lineage>
</organism>
<name>A0A7W9Q3H6_9ACTN</name>
<dbReference type="SUPFAM" id="SSF48498">
    <property type="entry name" value="Tetracyclin repressor-like, C-terminal domain"/>
    <property type="match status" value="1"/>
</dbReference>
<keyword evidence="1" id="KW-0805">Transcription regulation</keyword>
<dbReference type="GO" id="GO:0003700">
    <property type="term" value="F:DNA-binding transcription factor activity"/>
    <property type="evidence" value="ECO:0007669"/>
    <property type="project" value="TreeGrafter"/>
</dbReference>
<keyword evidence="3" id="KW-0804">Transcription</keyword>
<dbReference type="EMBL" id="JACHJK010000026">
    <property type="protein sequence ID" value="MBB5932458.1"/>
    <property type="molecule type" value="Genomic_DNA"/>
</dbReference>
<dbReference type="GO" id="GO:0000976">
    <property type="term" value="F:transcription cis-regulatory region binding"/>
    <property type="evidence" value="ECO:0007669"/>
    <property type="project" value="TreeGrafter"/>
</dbReference>
<keyword evidence="2 4" id="KW-0238">DNA-binding</keyword>
<dbReference type="InterPro" id="IPR023772">
    <property type="entry name" value="DNA-bd_HTH_TetR-type_CS"/>
</dbReference>
<dbReference type="InterPro" id="IPR036271">
    <property type="entry name" value="Tet_transcr_reg_TetR-rel_C_sf"/>
</dbReference>
<dbReference type="InterPro" id="IPR001647">
    <property type="entry name" value="HTH_TetR"/>
</dbReference>
<dbReference type="SUPFAM" id="SSF46689">
    <property type="entry name" value="Homeodomain-like"/>
    <property type="match status" value="1"/>
</dbReference>
<evidence type="ECO:0000259" key="5">
    <source>
        <dbReference type="PROSITE" id="PS50977"/>
    </source>
</evidence>
<dbReference type="Proteomes" id="UP000585836">
    <property type="component" value="Unassembled WGS sequence"/>
</dbReference>
<evidence type="ECO:0000256" key="3">
    <source>
        <dbReference type="ARBA" id="ARBA00023163"/>
    </source>
</evidence>
<comment type="caution">
    <text evidence="6">The sequence shown here is derived from an EMBL/GenBank/DDBJ whole genome shotgun (WGS) entry which is preliminary data.</text>
</comment>
<dbReference type="PANTHER" id="PTHR30055">
    <property type="entry name" value="HTH-TYPE TRANSCRIPTIONAL REGULATOR RUTR"/>
    <property type="match status" value="1"/>
</dbReference>
<reference evidence="6 7" key="1">
    <citation type="submission" date="2020-08" db="EMBL/GenBank/DDBJ databases">
        <title>Genomic Encyclopedia of Type Strains, Phase III (KMG-III): the genomes of soil and plant-associated and newly described type strains.</title>
        <authorList>
            <person name="Whitman W."/>
        </authorList>
    </citation>
    <scope>NUCLEOTIDE SEQUENCE [LARGE SCALE GENOMIC DNA]</scope>
    <source>
        <strain evidence="6 7">CECT 3313</strain>
    </source>
</reference>